<sequence>MDFFNARPVALRVSPVWSLHHCTLCKRFADFFPTPALSTEIITFSLMYLCCKALLRLLPTPALCSTEIITCLVRLHCTCAKRFLTSFHARLTALGGSSPWSALVP</sequence>
<proteinExistence type="predicted"/>
<accession>A0A4Y2HJI3</accession>
<evidence type="ECO:0000313" key="2">
    <source>
        <dbReference type="Proteomes" id="UP000499080"/>
    </source>
</evidence>
<dbReference type="Proteomes" id="UP000499080">
    <property type="component" value="Unassembled WGS sequence"/>
</dbReference>
<reference evidence="1 2" key="1">
    <citation type="journal article" date="2019" name="Sci. Rep.">
        <title>Orb-weaving spider Araneus ventricosus genome elucidates the spidroin gene catalogue.</title>
        <authorList>
            <person name="Kono N."/>
            <person name="Nakamura H."/>
            <person name="Ohtoshi R."/>
            <person name="Moran D.A.P."/>
            <person name="Shinohara A."/>
            <person name="Yoshida Y."/>
            <person name="Fujiwara M."/>
            <person name="Mori M."/>
            <person name="Tomita M."/>
            <person name="Arakawa K."/>
        </authorList>
    </citation>
    <scope>NUCLEOTIDE SEQUENCE [LARGE SCALE GENOMIC DNA]</scope>
</reference>
<name>A0A4Y2HJI3_ARAVE</name>
<dbReference type="AlphaFoldDB" id="A0A4Y2HJI3"/>
<evidence type="ECO:0000313" key="1">
    <source>
        <dbReference type="EMBL" id="GBM65467.1"/>
    </source>
</evidence>
<protein>
    <submittedName>
        <fullName evidence="1">Uncharacterized protein</fullName>
    </submittedName>
</protein>
<dbReference type="EMBL" id="BGPR01103170">
    <property type="protein sequence ID" value="GBM65467.1"/>
    <property type="molecule type" value="Genomic_DNA"/>
</dbReference>
<gene>
    <name evidence="1" type="ORF">AVEN_219917_1</name>
</gene>
<comment type="caution">
    <text evidence="1">The sequence shown here is derived from an EMBL/GenBank/DDBJ whole genome shotgun (WGS) entry which is preliminary data.</text>
</comment>
<keyword evidence="2" id="KW-1185">Reference proteome</keyword>
<organism evidence="1 2">
    <name type="scientific">Araneus ventricosus</name>
    <name type="common">Orbweaver spider</name>
    <name type="synonym">Epeira ventricosa</name>
    <dbReference type="NCBI Taxonomy" id="182803"/>
    <lineage>
        <taxon>Eukaryota</taxon>
        <taxon>Metazoa</taxon>
        <taxon>Ecdysozoa</taxon>
        <taxon>Arthropoda</taxon>
        <taxon>Chelicerata</taxon>
        <taxon>Arachnida</taxon>
        <taxon>Araneae</taxon>
        <taxon>Araneomorphae</taxon>
        <taxon>Entelegynae</taxon>
        <taxon>Araneoidea</taxon>
        <taxon>Araneidae</taxon>
        <taxon>Araneus</taxon>
    </lineage>
</organism>